<evidence type="ECO:0000313" key="2">
    <source>
        <dbReference type="EMBL" id="KDR64995.1"/>
    </source>
</evidence>
<dbReference type="HOGENOM" id="CLU_1304944_0_0_1"/>
<protein>
    <submittedName>
        <fullName evidence="2">Uncharacterized protein</fullName>
    </submittedName>
</protein>
<gene>
    <name evidence="2" type="ORF">GALMADRAFT_149092</name>
</gene>
<accession>A0A067S2G6</accession>
<keyword evidence="3" id="KW-1185">Reference proteome</keyword>
<evidence type="ECO:0000256" key="1">
    <source>
        <dbReference type="SAM" id="MobiDB-lite"/>
    </source>
</evidence>
<reference evidence="3" key="1">
    <citation type="journal article" date="2014" name="Proc. Natl. Acad. Sci. U.S.A.">
        <title>Extensive sampling of basidiomycete genomes demonstrates inadequacy of the white-rot/brown-rot paradigm for wood decay fungi.</title>
        <authorList>
            <person name="Riley R."/>
            <person name="Salamov A.A."/>
            <person name="Brown D.W."/>
            <person name="Nagy L.G."/>
            <person name="Floudas D."/>
            <person name="Held B.W."/>
            <person name="Levasseur A."/>
            <person name="Lombard V."/>
            <person name="Morin E."/>
            <person name="Otillar R."/>
            <person name="Lindquist E.A."/>
            <person name="Sun H."/>
            <person name="LaButti K.M."/>
            <person name="Schmutz J."/>
            <person name="Jabbour D."/>
            <person name="Luo H."/>
            <person name="Baker S.E."/>
            <person name="Pisabarro A.G."/>
            <person name="Walton J.D."/>
            <person name="Blanchette R.A."/>
            <person name="Henrissat B."/>
            <person name="Martin F."/>
            <person name="Cullen D."/>
            <person name="Hibbett D.S."/>
            <person name="Grigoriev I.V."/>
        </authorList>
    </citation>
    <scope>NUCLEOTIDE SEQUENCE [LARGE SCALE GENOMIC DNA]</scope>
    <source>
        <strain evidence="3">CBS 339.88</strain>
    </source>
</reference>
<proteinExistence type="predicted"/>
<dbReference type="Proteomes" id="UP000027222">
    <property type="component" value="Unassembled WGS sequence"/>
</dbReference>
<organism evidence="2 3">
    <name type="scientific">Galerina marginata (strain CBS 339.88)</name>
    <dbReference type="NCBI Taxonomy" id="685588"/>
    <lineage>
        <taxon>Eukaryota</taxon>
        <taxon>Fungi</taxon>
        <taxon>Dikarya</taxon>
        <taxon>Basidiomycota</taxon>
        <taxon>Agaricomycotina</taxon>
        <taxon>Agaricomycetes</taxon>
        <taxon>Agaricomycetidae</taxon>
        <taxon>Agaricales</taxon>
        <taxon>Agaricineae</taxon>
        <taxon>Strophariaceae</taxon>
        <taxon>Galerina</taxon>
    </lineage>
</organism>
<sequence>MTNLCLDPAATLARPIRIIQQAYLTPTTLAHLGTESDVQSTSDDCMRMPLALMTRKWPIPPTAAITNPLFNYTTLALRLNNPSCDPLKPRFNFLQQRPVPPARADSSNSTFLHSGYGGSSLGFSRYMDPVYSPSPSRDRSVAGCSTRGTVQRGVSRRGARVLAVESEPVALFKFLKPESRTQAVKWRRRDDENAAVSDENVPSAAAAPCMR</sequence>
<dbReference type="EMBL" id="KL142600">
    <property type="protein sequence ID" value="KDR64995.1"/>
    <property type="molecule type" value="Genomic_DNA"/>
</dbReference>
<feature type="region of interest" description="Disordered" evidence="1">
    <location>
        <begin position="186"/>
        <end position="211"/>
    </location>
</feature>
<name>A0A067S2G6_GALM3</name>
<dbReference type="AlphaFoldDB" id="A0A067S2G6"/>
<evidence type="ECO:0000313" key="3">
    <source>
        <dbReference type="Proteomes" id="UP000027222"/>
    </source>
</evidence>